<dbReference type="EMBL" id="JASBNA010000022">
    <property type="protein sequence ID" value="KAK7685048.1"/>
    <property type="molecule type" value="Genomic_DNA"/>
</dbReference>
<gene>
    <name evidence="1" type="ORF">QCA50_011885</name>
</gene>
<organism evidence="1 2">
    <name type="scientific">Cerrena zonata</name>
    <dbReference type="NCBI Taxonomy" id="2478898"/>
    <lineage>
        <taxon>Eukaryota</taxon>
        <taxon>Fungi</taxon>
        <taxon>Dikarya</taxon>
        <taxon>Basidiomycota</taxon>
        <taxon>Agaricomycotina</taxon>
        <taxon>Agaricomycetes</taxon>
        <taxon>Polyporales</taxon>
        <taxon>Cerrenaceae</taxon>
        <taxon>Cerrena</taxon>
    </lineage>
</organism>
<reference evidence="1 2" key="1">
    <citation type="submission" date="2022-09" db="EMBL/GenBank/DDBJ databases">
        <authorList>
            <person name="Palmer J.M."/>
        </authorList>
    </citation>
    <scope>NUCLEOTIDE SEQUENCE [LARGE SCALE GENOMIC DNA]</scope>
    <source>
        <strain evidence="1 2">DSM 7382</strain>
    </source>
</reference>
<keyword evidence="2" id="KW-1185">Reference proteome</keyword>
<proteinExistence type="predicted"/>
<dbReference type="AlphaFoldDB" id="A0AAW0FVE5"/>
<protein>
    <submittedName>
        <fullName evidence="1">Uncharacterized protein</fullName>
    </submittedName>
</protein>
<sequence length="195" mass="21897">MTVAVMTSYTSHPSFSAIHCGLRNIDILQIILYFLGPYPDRNEKTQDTKECSLTLARLARVCRAFKEPATAAIWRTLDGLDSILSLLPDTSFCTPELEHDIFKQLKSYSGFVQHLIYSGGVGSQKDISKLAFLYRISRGEVLLPNLCCLTLRCWPITTTEVSLLYSTDLRHFAIDIRAKMPELAASFGKLSKSQQ</sequence>
<comment type="caution">
    <text evidence="1">The sequence shown here is derived from an EMBL/GenBank/DDBJ whole genome shotgun (WGS) entry which is preliminary data.</text>
</comment>
<name>A0AAW0FVE5_9APHY</name>
<evidence type="ECO:0000313" key="1">
    <source>
        <dbReference type="EMBL" id="KAK7685048.1"/>
    </source>
</evidence>
<accession>A0AAW0FVE5</accession>
<dbReference type="Proteomes" id="UP001385951">
    <property type="component" value="Unassembled WGS sequence"/>
</dbReference>
<evidence type="ECO:0000313" key="2">
    <source>
        <dbReference type="Proteomes" id="UP001385951"/>
    </source>
</evidence>